<protein>
    <submittedName>
        <fullName evidence="1">DUF892 family protein</fullName>
    </submittedName>
</protein>
<dbReference type="InterPro" id="IPR009078">
    <property type="entry name" value="Ferritin-like_SF"/>
</dbReference>
<dbReference type="Gene3D" id="1.20.1260.10">
    <property type="match status" value="1"/>
</dbReference>
<name>A0A6N8KTA5_9SPHI</name>
<dbReference type="InterPro" id="IPR047114">
    <property type="entry name" value="YciF"/>
</dbReference>
<gene>
    <name evidence="1" type="ORF">GQF63_01410</name>
</gene>
<keyword evidence="2" id="KW-1185">Reference proteome</keyword>
<sequence>MKKDAKENMPNGHLHELMLDELKDIFNAEKQLLKGLKLMQSKAKEEAVRAVFTSHLAETEQQVEKLKQAFNLLDLPVRGKKCKAMEGLLKEAEEIIGDFEDTEALDAALIAAAQKIEHYEIASYGTLATYAKMMKHDDVAAIFAEILEEEKNADEKLTEVAMSHGNKE</sequence>
<dbReference type="InterPro" id="IPR012347">
    <property type="entry name" value="Ferritin-like"/>
</dbReference>
<proteinExistence type="predicted"/>
<evidence type="ECO:0000313" key="2">
    <source>
        <dbReference type="Proteomes" id="UP000435036"/>
    </source>
</evidence>
<dbReference type="InterPro" id="IPR010287">
    <property type="entry name" value="DUF892_YciF-like"/>
</dbReference>
<dbReference type="SUPFAM" id="SSF47240">
    <property type="entry name" value="Ferritin-like"/>
    <property type="match status" value="1"/>
</dbReference>
<reference evidence="1 2" key="1">
    <citation type="submission" date="2019-12" db="EMBL/GenBank/DDBJ databases">
        <authorList>
            <person name="Dong K."/>
        </authorList>
    </citation>
    <scope>NUCLEOTIDE SEQUENCE [LARGE SCALE GENOMIC DNA]</scope>
    <source>
        <strain evidence="1 2">JCM 31225</strain>
    </source>
</reference>
<dbReference type="AlphaFoldDB" id="A0A6N8KTA5"/>
<dbReference type="Pfam" id="PF05974">
    <property type="entry name" value="DUF892"/>
    <property type="match status" value="1"/>
</dbReference>
<dbReference type="EMBL" id="WSQA01000001">
    <property type="protein sequence ID" value="MVZ60670.1"/>
    <property type="molecule type" value="Genomic_DNA"/>
</dbReference>
<accession>A0A6N8KTA5</accession>
<dbReference type="OrthoDB" id="9795056at2"/>
<dbReference type="PANTHER" id="PTHR30565:SF9">
    <property type="entry name" value="PROTEIN YCIF"/>
    <property type="match status" value="1"/>
</dbReference>
<dbReference type="PANTHER" id="PTHR30565">
    <property type="entry name" value="PROTEIN YCIF"/>
    <property type="match status" value="1"/>
</dbReference>
<dbReference type="Proteomes" id="UP000435036">
    <property type="component" value="Unassembled WGS sequence"/>
</dbReference>
<evidence type="ECO:0000313" key="1">
    <source>
        <dbReference type="EMBL" id="MVZ60670.1"/>
    </source>
</evidence>
<dbReference type="CDD" id="cd07909">
    <property type="entry name" value="YciF"/>
    <property type="match status" value="1"/>
</dbReference>
<organism evidence="1 2">
    <name type="scientific">Sphingobacterium humi</name>
    <dbReference type="NCBI Taxonomy" id="1796905"/>
    <lineage>
        <taxon>Bacteria</taxon>
        <taxon>Pseudomonadati</taxon>
        <taxon>Bacteroidota</taxon>
        <taxon>Sphingobacteriia</taxon>
        <taxon>Sphingobacteriales</taxon>
        <taxon>Sphingobacteriaceae</taxon>
        <taxon>Sphingobacterium</taxon>
    </lineage>
</organism>
<comment type="caution">
    <text evidence="1">The sequence shown here is derived from an EMBL/GenBank/DDBJ whole genome shotgun (WGS) entry which is preliminary data.</text>
</comment>